<dbReference type="RefSeq" id="WP_183308556.1">
    <property type="nucleotide sequence ID" value="NZ_JACIEP010000016.1"/>
</dbReference>
<evidence type="ECO:0000313" key="2">
    <source>
        <dbReference type="EMBL" id="MBB4037730.1"/>
    </source>
</evidence>
<dbReference type="Proteomes" id="UP000555103">
    <property type="component" value="Unassembled WGS sequence"/>
</dbReference>
<proteinExistence type="predicted"/>
<name>A0A840CNZ7_9BACT</name>
<sequence>MADTKQQFEHVIAICRTLFAKKLKDYGASWRILRPQSVTDQILIKAKRIRSIEEKGVSMINEGIIPEFIGIVNYGIIGLIQLELGYSDSVDLDEDQVLALYDKHMTETKELMYAKNHDYDEAWRAMRISSYTDLILTKIYRTKQIEENKGETLVSEGVDANYMDMVNYSLFGLIKLEFPEDGEN</sequence>
<gene>
    <name evidence="2" type="ORF">GGR21_003651</name>
</gene>
<reference evidence="2 3" key="1">
    <citation type="submission" date="2020-08" db="EMBL/GenBank/DDBJ databases">
        <title>Genomic Encyclopedia of Type Strains, Phase IV (KMG-IV): sequencing the most valuable type-strain genomes for metagenomic binning, comparative biology and taxonomic classification.</title>
        <authorList>
            <person name="Goeker M."/>
        </authorList>
    </citation>
    <scope>NUCLEOTIDE SEQUENCE [LARGE SCALE GENOMIC DNA]</scope>
    <source>
        <strain evidence="2 3">DSM 104969</strain>
    </source>
</reference>
<evidence type="ECO:0000313" key="3">
    <source>
        <dbReference type="Proteomes" id="UP000555103"/>
    </source>
</evidence>
<protein>
    <recommendedName>
        <fullName evidence="1">Nucleotide modification associated domain-containing protein</fullName>
    </recommendedName>
</protein>
<organism evidence="2 3">
    <name type="scientific">Dysgonomonas hofstadii</name>
    <dbReference type="NCBI Taxonomy" id="637886"/>
    <lineage>
        <taxon>Bacteria</taxon>
        <taxon>Pseudomonadati</taxon>
        <taxon>Bacteroidota</taxon>
        <taxon>Bacteroidia</taxon>
        <taxon>Bacteroidales</taxon>
        <taxon>Dysgonomonadaceae</taxon>
        <taxon>Dysgonomonas</taxon>
    </lineage>
</organism>
<feature type="domain" description="Nucleotide modification associated" evidence="1">
    <location>
        <begin position="115"/>
        <end position="176"/>
    </location>
</feature>
<evidence type="ECO:0000259" key="1">
    <source>
        <dbReference type="Pfam" id="PF07659"/>
    </source>
</evidence>
<dbReference type="Pfam" id="PF07659">
    <property type="entry name" value="DUF1599"/>
    <property type="match status" value="2"/>
</dbReference>
<dbReference type="EMBL" id="JACIEP010000016">
    <property type="protein sequence ID" value="MBB4037730.1"/>
    <property type="molecule type" value="Genomic_DNA"/>
</dbReference>
<feature type="domain" description="Nucleotide modification associated" evidence="1">
    <location>
        <begin position="22"/>
        <end position="82"/>
    </location>
</feature>
<dbReference type="AlphaFoldDB" id="A0A840CNZ7"/>
<keyword evidence="3" id="KW-1185">Reference proteome</keyword>
<comment type="caution">
    <text evidence="2">The sequence shown here is derived from an EMBL/GenBank/DDBJ whole genome shotgun (WGS) entry which is preliminary data.</text>
</comment>
<dbReference type="InterPro" id="IPR011630">
    <property type="entry name" value="DUF1599"/>
</dbReference>
<accession>A0A840CNZ7</accession>